<comment type="caution">
    <text evidence="9">The sequence shown here is derived from an EMBL/GenBank/DDBJ whole genome shotgun (WGS) entry which is preliminary data.</text>
</comment>
<keyword evidence="3" id="KW-0819">tRNA processing</keyword>
<evidence type="ECO:0000256" key="7">
    <source>
        <dbReference type="ARBA" id="ARBA00093542"/>
    </source>
</evidence>
<feature type="non-terminal residue" evidence="9">
    <location>
        <position position="1"/>
    </location>
</feature>
<organism evidence="9 10">
    <name type="scientific">Pristionchus entomophagus</name>
    <dbReference type="NCBI Taxonomy" id="358040"/>
    <lineage>
        <taxon>Eukaryota</taxon>
        <taxon>Metazoa</taxon>
        <taxon>Ecdysozoa</taxon>
        <taxon>Nematoda</taxon>
        <taxon>Chromadorea</taxon>
        <taxon>Rhabditida</taxon>
        <taxon>Rhabditina</taxon>
        <taxon>Diplogasteromorpha</taxon>
        <taxon>Diplogasteroidea</taxon>
        <taxon>Neodiplogasteridae</taxon>
        <taxon>Pristionchus</taxon>
    </lineage>
</organism>
<dbReference type="GO" id="GO:0006400">
    <property type="term" value="P:tRNA modification"/>
    <property type="evidence" value="ECO:0007669"/>
    <property type="project" value="TreeGrafter"/>
</dbReference>
<gene>
    <name evidence="9" type="ORF">PENTCL1PPCAC_11794</name>
</gene>
<comment type="function">
    <text evidence="6">Required for the Mettl1-dependent formation of N(7)-methylguanine at position 46 (m7G46) in tRNA. In the Mettl1-wuho methyltransferase complex, it is required to stabilize and induce conformational changes of the catalytic subunit. Required for binding of nanos mRNA and repression of translation by the mei-P26-bgcn-bam-sxl complex. May cooperate with mei-P26 and nanos to derepress the BMP signaling pathway. May cooperate with mei-P26 to suppress expression of a subset of microRNAs. May cooperate with mei-P26 to regulate bam expression levels in germline cells during gametogenesis. Required to promote mitosis to meiosis transition during gametogenesis. May regulate germline cell division in part by regulating ribosome biogenesis.</text>
</comment>
<dbReference type="GO" id="GO:0043527">
    <property type="term" value="C:tRNA methyltransferase complex"/>
    <property type="evidence" value="ECO:0007669"/>
    <property type="project" value="TreeGrafter"/>
</dbReference>
<dbReference type="GO" id="GO:0005634">
    <property type="term" value="C:nucleus"/>
    <property type="evidence" value="ECO:0007669"/>
    <property type="project" value="UniProtKB-SubCell"/>
</dbReference>
<comment type="subunit">
    <text evidence="7">Forms a heterodimer with the catalytic subunit Mettl1. Interacts with mei-P26 and weakly interacts with bgcn; required for the function or formation of the mei-P26-bgcn-bam-sxl complex. Interacts with nanos; may be involved in mei-P26-dependent derepression of the BMP signaling pathway. Interacts with Myc; the interaction may be mediated by mei-P26 and may be involved in the regulation of ribosome biogenesis.</text>
</comment>
<feature type="compositionally biased region" description="Acidic residues" evidence="8">
    <location>
        <begin position="399"/>
        <end position="414"/>
    </location>
</feature>
<dbReference type="InterPro" id="IPR015943">
    <property type="entry name" value="WD40/YVTN_repeat-like_dom_sf"/>
</dbReference>
<dbReference type="GO" id="GO:0036265">
    <property type="term" value="P:RNA (guanine-N7)-methylation"/>
    <property type="evidence" value="ECO:0007669"/>
    <property type="project" value="InterPro"/>
</dbReference>
<evidence type="ECO:0000313" key="9">
    <source>
        <dbReference type="EMBL" id="GMS89619.1"/>
    </source>
</evidence>
<keyword evidence="2" id="KW-0853">WD repeat</keyword>
<proteinExistence type="predicted"/>
<dbReference type="SMART" id="SM00320">
    <property type="entry name" value="WD40"/>
    <property type="match status" value="4"/>
</dbReference>
<dbReference type="GO" id="GO:0005829">
    <property type="term" value="C:cytosol"/>
    <property type="evidence" value="ECO:0007669"/>
    <property type="project" value="TreeGrafter"/>
</dbReference>
<comment type="subcellular location">
    <subcellularLocation>
        <location evidence="1">Nucleus</location>
    </subcellularLocation>
</comment>
<keyword evidence="5" id="KW-0539">Nucleus</keyword>
<evidence type="ECO:0000256" key="1">
    <source>
        <dbReference type="ARBA" id="ARBA00004123"/>
    </source>
</evidence>
<keyword evidence="4" id="KW-0677">Repeat</keyword>
<dbReference type="PANTHER" id="PTHR16288">
    <property type="entry name" value="WD40 REPEAT PROTEIN 4"/>
    <property type="match status" value="1"/>
</dbReference>
<keyword evidence="10" id="KW-1185">Reference proteome</keyword>
<accession>A0AAV5TAG5</accession>
<dbReference type="InterPro" id="IPR028884">
    <property type="entry name" value="Trm82"/>
</dbReference>
<sequence>VMATAASSNTGLTLVSAGSFTHLLNVDGRILSSVDVLPISKAVPLSKSTDGTERKEQLKFHDGFQVIATSFANNNSLVAVGTSAKTVVIFDVQGESLVERRSFRIPKTPTALVFDRADSFLIVADRAGVVRKYSVDVAAKENKEHIDEDDSDETDFEGDFICSAISMMLDVKFSPCGKYLLVTDRDEKMRVHRYPQTFVLHQMCMAHKDYVNTVCTAKVGERQLAFTAGGDGVIIAWDYIEGVEVGRSEALGAVRKIRVVEEGSSTRLVVLRNNSSIVIDLKVYDGEKMAFYVMNAIKVNGRVMDITVPTQGKVAVVSSTGVGVLTLSDSSMEWSELGEEHTKTLGDLKDPIPDMSKKVAFDNMSDYLQRKQKKLEGRNKKRKNGNESISEPPLKKAEEDNEDTVEGEEGTVAE</sequence>
<dbReference type="AlphaFoldDB" id="A0AAV5TAG5"/>
<evidence type="ECO:0000256" key="6">
    <source>
        <dbReference type="ARBA" id="ARBA00093337"/>
    </source>
</evidence>
<protein>
    <recommendedName>
        <fullName evidence="11">WD repeat-containing protein 4 homolog</fullName>
    </recommendedName>
</protein>
<evidence type="ECO:0000256" key="5">
    <source>
        <dbReference type="ARBA" id="ARBA00023242"/>
    </source>
</evidence>
<evidence type="ECO:0000256" key="8">
    <source>
        <dbReference type="SAM" id="MobiDB-lite"/>
    </source>
</evidence>
<dbReference type="InterPro" id="IPR036322">
    <property type="entry name" value="WD40_repeat_dom_sf"/>
</dbReference>
<dbReference type="PANTHER" id="PTHR16288:SF0">
    <property type="entry name" value="TRNA (GUANINE-N(7)-)-METHYLTRANSFERASE NON-CATALYTIC SUBUNIT WDR4"/>
    <property type="match status" value="1"/>
</dbReference>
<feature type="region of interest" description="Disordered" evidence="8">
    <location>
        <begin position="370"/>
        <end position="414"/>
    </location>
</feature>
<dbReference type="Gene3D" id="2.130.10.10">
    <property type="entry name" value="YVTN repeat-like/Quinoprotein amine dehydrogenase"/>
    <property type="match status" value="2"/>
</dbReference>
<evidence type="ECO:0000256" key="2">
    <source>
        <dbReference type="ARBA" id="ARBA00022574"/>
    </source>
</evidence>
<name>A0AAV5TAG5_9BILA</name>
<dbReference type="EMBL" id="BTSX01000003">
    <property type="protein sequence ID" value="GMS89619.1"/>
    <property type="molecule type" value="Genomic_DNA"/>
</dbReference>
<evidence type="ECO:0000313" key="10">
    <source>
        <dbReference type="Proteomes" id="UP001432027"/>
    </source>
</evidence>
<dbReference type="SUPFAM" id="SSF50978">
    <property type="entry name" value="WD40 repeat-like"/>
    <property type="match status" value="1"/>
</dbReference>
<reference evidence="9" key="1">
    <citation type="submission" date="2023-10" db="EMBL/GenBank/DDBJ databases">
        <title>Genome assembly of Pristionchus species.</title>
        <authorList>
            <person name="Yoshida K."/>
            <person name="Sommer R.J."/>
        </authorList>
    </citation>
    <scope>NUCLEOTIDE SEQUENCE</scope>
    <source>
        <strain evidence="9">RS0144</strain>
    </source>
</reference>
<dbReference type="Proteomes" id="UP001432027">
    <property type="component" value="Unassembled WGS sequence"/>
</dbReference>
<evidence type="ECO:0000256" key="3">
    <source>
        <dbReference type="ARBA" id="ARBA00022694"/>
    </source>
</evidence>
<evidence type="ECO:0000256" key="4">
    <source>
        <dbReference type="ARBA" id="ARBA00022737"/>
    </source>
</evidence>
<evidence type="ECO:0008006" key="11">
    <source>
        <dbReference type="Google" id="ProtNLM"/>
    </source>
</evidence>
<dbReference type="InterPro" id="IPR001680">
    <property type="entry name" value="WD40_rpt"/>
</dbReference>